<dbReference type="InterPro" id="IPR005198">
    <property type="entry name" value="Glyco_hydro_76"/>
</dbReference>
<dbReference type="AlphaFoldDB" id="A0A1E3NYQ8"/>
<dbReference type="Proteomes" id="UP000094112">
    <property type="component" value="Unassembled WGS sequence"/>
</dbReference>
<dbReference type="SUPFAM" id="SSF48208">
    <property type="entry name" value="Six-hairpin glycosidases"/>
    <property type="match status" value="1"/>
</dbReference>
<sequence>MSGPHPPVSNPNLEGYNVVATFWKRFWNSNKDTFTTPRPKCSGVYGDEGKFNVWSVAVATQAVVDGARIYPQELGPLIDPCIKALYKYRSPQFYGYCAVENFQGNNDIYYDDDAQVAFAIIAAYEVTGNKEYLDSGRELVRYLMGGLNNDSKAKVKGGILWHRDKPYISAISTSEVALAALRIAKFIPNEEKIYVDFAAKTTDWLLDVLLDKGDYLILDGIDKNSDGANGMKWTYNTGTALSAASLLYEYTKDKKWLKHANELAAAATNRNKSLFCRDYNEMDRRYWRDPSYFIQLLFEGFADYLLVVGNEAPESTANAIKRELKRHLEFFRKYHYDPNDGLYFQMFEAHRISKEIWELYCEQFGSTKGFDPNNEERAQEGDGGPGDKPLVKTLIGSGAAARIWFQAARVIPDIPYN</sequence>
<keyword evidence="3" id="KW-1185">Reference proteome</keyword>
<dbReference type="Gene3D" id="1.50.10.20">
    <property type="match status" value="1"/>
</dbReference>
<dbReference type="GeneID" id="30200947"/>
<dbReference type="InterPro" id="IPR053169">
    <property type="entry name" value="MUG_Protein"/>
</dbReference>
<dbReference type="Pfam" id="PF03663">
    <property type="entry name" value="Glyco_hydro_76"/>
    <property type="match status" value="1"/>
</dbReference>
<protein>
    <submittedName>
        <fullName evidence="2">Glycoside hydrolase family 76 protein</fullName>
    </submittedName>
</protein>
<feature type="region of interest" description="Disordered" evidence="1">
    <location>
        <begin position="370"/>
        <end position="389"/>
    </location>
</feature>
<evidence type="ECO:0000313" key="3">
    <source>
        <dbReference type="Proteomes" id="UP000094112"/>
    </source>
</evidence>
<reference evidence="2 3" key="1">
    <citation type="journal article" date="2016" name="Proc. Natl. Acad. Sci. U.S.A.">
        <title>Comparative genomics of biotechnologically important yeasts.</title>
        <authorList>
            <person name="Riley R."/>
            <person name="Haridas S."/>
            <person name="Wolfe K.H."/>
            <person name="Lopes M.R."/>
            <person name="Hittinger C.T."/>
            <person name="Goeker M."/>
            <person name="Salamov A.A."/>
            <person name="Wisecaver J.H."/>
            <person name="Long T.M."/>
            <person name="Calvey C.H."/>
            <person name="Aerts A.L."/>
            <person name="Barry K.W."/>
            <person name="Choi C."/>
            <person name="Clum A."/>
            <person name="Coughlan A.Y."/>
            <person name="Deshpande S."/>
            <person name="Douglass A.P."/>
            <person name="Hanson S.J."/>
            <person name="Klenk H.-P."/>
            <person name="LaButti K.M."/>
            <person name="Lapidus A."/>
            <person name="Lindquist E.A."/>
            <person name="Lipzen A.M."/>
            <person name="Meier-Kolthoff J.P."/>
            <person name="Ohm R.A."/>
            <person name="Otillar R.P."/>
            <person name="Pangilinan J.L."/>
            <person name="Peng Y."/>
            <person name="Rokas A."/>
            <person name="Rosa C.A."/>
            <person name="Scheuner C."/>
            <person name="Sibirny A.A."/>
            <person name="Slot J.C."/>
            <person name="Stielow J.B."/>
            <person name="Sun H."/>
            <person name="Kurtzman C.P."/>
            <person name="Blackwell M."/>
            <person name="Grigoriev I.V."/>
            <person name="Jeffries T.W."/>
        </authorList>
    </citation>
    <scope>NUCLEOTIDE SEQUENCE [LARGE SCALE GENOMIC DNA]</scope>
    <source>
        <strain evidence="3">ATCC 58044 / CBS 1984 / NCYC 433 / NRRL Y-366-8</strain>
    </source>
</reference>
<dbReference type="EMBL" id="KV454212">
    <property type="protein sequence ID" value="ODQ58140.1"/>
    <property type="molecule type" value="Genomic_DNA"/>
</dbReference>
<dbReference type="GO" id="GO:0005975">
    <property type="term" value="P:carbohydrate metabolic process"/>
    <property type="evidence" value="ECO:0007669"/>
    <property type="project" value="InterPro"/>
</dbReference>
<evidence type="ECO:0000313" key="2">
    <source>
        <dbReference type="EMBL" id="ODQ58140.1"/>
    </source>
</evidence>
<dbReference type="STRING" id="683960.A0A1E3NYQ8"/>
<dbReference type="RefSeq" id="XP_019037347.1">
    <property type="nucleotide sequence ID" value="XM_019183701.1"/>
</dbReference>
<organism evidence="2 3">
    <name type="scientific">Wickerhamomyces anomalus (strain ATCC 58044 / CBS 1984 / NCYC 433 / NRRL Y-366-8)</name>
    <name type="common">Yeast</name>
    <name type="synonym">Hansenula anomala</name>
    <dbReference type="NCBI Taxonomy" id="683960"/>
    <lineage>
        <taxon>Eukaryota</taxon>
        <taxon>Fungi</taxon>
        <taxon>Dikarya</taxon>
        <taxon>Ascomycota</taxon>
        <taxon>Saccharomycotina</taxon>
        <taxon>Saccharomycetes</taxon>
        <taxon>Phaffomycetales</taxon>
        <taxon>Wickerhamomycetaceae</taxon>
        <taxon>Wickerhamomyces</taxon>
    </lineage>
</organism>
<keyword evidence="2" id="KW-0378">Hydrolase</keyword>
<name>A0A1E3NYQ8_WICAA</name>
<dbReference type="InterPro" id="IPR008928">
    <property type="entry name" value="6-hairpin_glycosidase_sf"/>
</dbReference>
<proteinExistence type="predicted"/>
<dbReference type="PANTHER" id="PTHR47791:SF3">
    <property type="entry name" value="MEIOTICALLY UP-REGULATED GENE 191 PROTEIN"/>
    <property type="match status" value="1"/>
</dbReference>
<gene>
    <name evidence="2" type="ORF">WICANDRAFT_64288</name>
</gene>
<dbReference type="PANTHER" id="PTHR47791">
    <property type="entry name" value="MEIOTICALLY UP-REGULATED GENE 191 PROTEIN"/>
    <property type="match status" value="1"/>
</dbReference>
<dbReference type="GO" id="GO:0016787">
    <property type="term" value="F:hydrolase activity"/>
    <property type="evidence" value="ECO:0007669"/>
    <property type="project" value="UniProtKB-KW"/>
</dbReference>
<evidence type="ECO:0000256" key="1">
    <source>
        <dbReference type="SAM" id="MobiDB-lite"/>
    </source>
</evidence>
<dbReference type="OrthoDB" id="9984024at2759"/>
<accession>A0A1E3NYQ8</accession>